<protein>
    <submittedName>
        <fullName evidence="1">Uncharacterized protein</fullName>
    </submittedName>
</protein>
<proteinExistence type="predicted"/>
<keyword evidence="2" id="KW-1185">Reference proteome</keyword>
<accession>A0ABV6FAB5</accession>
<organism evidence="1 2">
    <name type="scientific">Massilia consociata</name>
    <dbReference type="NCBI Taxonomy" id="760117"/>
    <lineage>
        <taxon>Bacteria</taxon>
        <taxon>Pseudomonadati</taxon>
        <taxon>Pseudomonadota</taxon>
        <taxon>Betaproteobacteria</taxon>
        <taxon>Burkholderiales</taxon>
        <taxon>Oxalobacteraceae</taxon>
        <taxon>Telluria group</taxon>
        <taxon>Massilia</taxon>
    </lineage>
</organism>
<comment type="caution">
    <text evidence="1">The sequence shown here is derived from an EMBL/GenBank/DDBJ whole genome shotgun (WGS) entry which is preliminary data.</text>
</comment>
<dbReference type="RefSeq" id="WP_379677216.1">
    <property type="nucleotide sequence ID" value="NZ_JBHLWP010000001.1"/>
</dbReference>
<reference evidence="1 2" key="1">
    <citation type="submission" date="2024-09" db="EMBL/GenBank/DDBJ databases">
        <authorList>
            <person name="Sun Q."/>
            <person name="Mori K."/>
        </authorList>
    </citation>
    <scope>NUCLEOTIDE SEQUENCE [LARGE SCALE GENOMIC DNA]</scope>
    <source>
        <strain evidence="1 2">CCM 7792</strain>
    </source>
</reference>
<sequence length="86" mass="9448">MRHFLRGMKGEDCVRHEQGRLEQIALAVRRQTGFTFETAVRSSFLDGHTDIRAGGGQASLAVVGACDARGMRRLARRPGQGAHNRS</sequence>
<evidence type="ECO:0000313" key="1">
    <source>
        <dbReference type="EMBL" id="MFC0250464.1"/>
    </source>
</evidence>
<gene>
    <name evidence="1" type="ORF">ACFFJK_01055</name>
</gene>
<dbReference type="EMBL" id="JBHLWP010000001">
    <property type="protein sequence ID" value="MFC0250464.1"/>
    <property type="molecule type" value="Genomic_DNA"/>
</dbReference>
<name>A0ABV6FAB5_9BURK</name>
<evidence type="ECO:0000313" key="2">
    <source>
        <dbReference type="Proteomes" id="UP001589773"/>
    </source>
</evidence>
<dbReference type="Proteomes" id="UP001589773">
    <property type="component" value="Unassembled WGS sequence"/>
</dbReference>